<dbReference type="GeneID" id="303172010"/>
<reference evidence="2 3" key="1">
    <citation type="submission" date="2017-02" db="EMBL/GenBank/DDBJ databases">
        <authorList>
            <person name="Peterson S.W."/>
        </authorList>
    </citation>
    <scope>NUCLEOTIDE SEQUENCE [LARGE SCALE GENOMIC DNA]</scope>
    <source>
        <strain evidence="2 3">LMG 22410</strain>
    </source>
</reference>
<dbReference type="AlphaFoldDB" id="A0A1R4F1Z6"/>
<feature type="transmembrane region" description="Helical" evidence="1">
    <location>
        <begin position="133"/>
        <end position="151"/>
    </location>
</feature>
<gene>
    <name evidence="2" type="ORF">CZ674_02215</name>
</gene>
<name>A0A1R4F1Z6_9MICO</name>
<dbReference type="Proteomes" id="UP000195787">
    <property type="component" value="Unassembled WGS sequence"/>
</dbReference>
<evidence type="ECO:0000256" key="1">
    <source>
        <dbReference type="SAM" id="Phobius"/>
    </source>
</evidence>
<proteinExistence type="predicted"/>
<feature type="transmembrane region" description="Helical" evidence="1">
    <location>
        <begin position="89"/>
        <end position="113"/>
    </location>
</feature>
<keyword evidence="3" id="KW-1185">Reference proteome</keyword>
<evidence type="ECO:0000313" key="2">
    <source>
        <dbReference type="EMBL" id="SJM49968.1"/>
    </source>
</evidence>
<evidence type="ECO:0000313" key="3">
    <source>
        <dbReference type="Proteomes" id="UP000195787"/>
    </source>
</evidence>
<dbReference type="EMBL" id="FUHU01000010">
    <property type="protein sequence ID" value="SJM49968.1"/>
    <property type="molecule type" value="Genomic_DNA"/>
</dbReference>
<organism evidence="2 3">
    <name type="scientific">Agrococcus casei LMG 22410</name>
    <dbReference type="NCBI Taxonomy" id="1255656"/>
    <lineage>
        <taxon>Bacteria</taxon>
        <taxon>Bacillati</taxon>
        <taxon>Actinomycetota</taxon>
        <taxon>Actinomycetes</taxon>
        <taxon>Micrococcales</taxon>
        <taxon>Microbacteriaceae</taxon>
        <taxon>Agrococcus</taxon>
    </lineage>
</organism>
<protein>
    <submittedName>
        <fullName evidence="2">Uncharacterized protein</fullName>
    </submittedName>
</protein>
<feature type="transmembrane region" description="Helical" evidence="1">
    <location>
        <begin position="56"/>
        <end position="77"/>
    </location>
</feature>
<keyword evidence="1" id="KW-1133">Transmembrane helix</keyword>
<keyword evidence="1" id="KW-0812">Transmembrane</keyword>
<accession>A0A1R4F1Z6</accession>
<dbReference type="RefSeq" id="WP_086990832.1">
    <property type="nucleotide sequence ID" value="NZ_FUHU01000010.1"/>
</dbReference>
<keyword evidence="1" id="KW-0472">Membrane</keyword>
<sequence length="195" mass="20121">MKTIIWGNLGLLLGALYALGVGFLELRRIAINGGAIVSFDNEVTRLVLPTHGAPQLIGIAAASLLAIIAASAVFHILPLSAAIAYGAGFIVTVVALVIVGLSRATAQFATQWWSDGFTPGPLGWIEKSGLSPAVHLTVLVIAAALVAIPMMKRAADIGLKAEAARIAADCEQKAEAEAAEAAQKDPFDAAWDAAN</sequence>